<accession>A0ACC0XP73</accession>
<proteinExistence type="predicted"/>
<sequence>MPLKASHSSHGTTSCIDKFIKGSCADEMIFFYAKELGRMFLTPNFLIELVGVELQTETGYLNGWDEGQNGEEKKRVINFDLVLRLFASTRIHHLSPHGLGMETNEDALTKVH</sequence>
<evidence type="ECO:0000313" key="1">
    <source>
        <dbReference type="EMBL" id="KAJ0021056.1"/>
    </source>
</evidence>
<gene>
    <name evidence="1" type="ORF">Pint_31015</name>
</gene>
<name>A0ACC0XP73_9ROSI</name>
<dbReference type="EMBL" id="CM047746">
    <property type="protein sequence ID" value="KAJ0021056.1"/>
    <property type="molecule type" value="Genomic_DNA"/>
</dbReference>
<evidence type="ECO:0000313" key="2">
    <source>
        <dbReference type="Proteomes" id="UP001163603"/>
    </source>
</evidence>
<reference evidence="2" key="1">
    <citation type="journal article" date="2023" name="G3 (Bethesda)">
        <title>Genome assembly and association tests identify interacting loci associated with vigor, precocity, and sex in interspecific pistachio rootstocks.</title>
        <authorList>
            <person name="Palmer W."/>
            <person name="Jacygrad E."/>
            <person name="Sagayaradj S."/>
            <person name="Cavanaugh K."/>
            <person name="Han R."/>
            <person name="Bertier L."/>
            <person name="Beede B."/>
            <person name="Kafkas S."/>
            <person name="Golino D."/>
            <person name="Preece J."/>
            <person name="Michelmore R."/>
        </authorList>
    </citation>
    <scope>NUCLEOTIDE SEQUENCE [LARGE SCALE GENOMIC DNA]</scope>
</reference>
<organism evidence="1 2">
    <name type="scientific">Pistacia integerrima</name>
    <dbReference type="NCBI Taxonomy" id="434235"/>
    <lineage>
        <taxon>Eukaryota</taxon>
        <taxon>Viridiplantae</taxon>
        <taxon>Streptophyta</taxon>
        <taxon>Embryophyta</taxon>
        <taxon>Tracheophyta</taxon>
        <taxon>Spermatophyta</taxon>
        <taxon>Magnoliopsida</taxon>
        <taxon>eudicotyledons</taxon>
        <taxon>Gunneridae</taxon>
        <taxon>Pentapetalae</taxon>
        <taxon>rosids</taxon>
        <taxon>malvids</taxon>
        <taxon>Sapindales</taxon>
        <taxon>Anacardiaceae</taxon>
        <taxon>Pistacia</taxon>
    </lineage>
</organism>
<dbReference type="Proteomes" id="UP001163603">
    <property type="component" value="Chromosome 11"/>
</dbReference>
<comment type="caution">
    <text evidence="1">The sequence shown here is derived from an EMBL/GenBank/DDBJ whole genome shotgun (WGS) entry which is preliminary data.</text>
</comment>
<keyword evidence="2" id="KW-1185">Reference proteome</keyword>
<protein>
    <submittedName>
        <fullName evidence="1">Uncharacterized protein</fullName>
    </submittedName>
</protein>